<name>A0ABP9MTH5_9GAMM</name>
<evidence type="ECO:0000256" key="10">
    <source>
        <dbReference type="ARBA" id="ARBA00022692"/>
    </source>
</evidence>
<evidence type="ECO:0000256" key="4">
    <source>
        <dbReference type="ARBA" id="ARBA00010561"/>
    </source>
</evidence>
<evidence type="ECO:0000256" key="9">
    <source>
        <dbReference type="ARBA" id="ARBA00022679"/>
    </source>
</evidence>
<keyword evidence="10 19" id="KW-0812">Transmembrane</keyword>
<feature type="transmembrane region" description="Helical" evidence="19">
    <location>
        <begin position="131"/>
        <end position="156"/>
    </location>
</feature>
<evidence type="ECO:0000256" key="12">
    <source>
        <dbReference type="ARBA" id="ARBA00022989"/>
    </source>
</evidence>
<comment type="pathway">
    <text evidence="3 19">Cofactor biosynthesis; adenosylcobalamin biosynthesis; adenosylcobalamin from cob(II)yrinate a,c-diamide: step 7/7.</text>
</comment>
<comment type="catalytic activity">
    <reaction evidence="18 19">
        <text>alpha-ribazole 5'-phosphate + adenosylcob(III)inamide-GDP = adenosylcob(III)alamin 5'-phosphate + GMP + H(+)</text>
        <dbReference type="Rhea" id="RHEA:23560"/>
        <dbReference type="ChEBI" id="CHEBI:15378"/>
        <dbReference type="ChEBI" id="CHEBI:57918"/>
        <dbReference type="ChEBI" id="CHEBI:58115"/>
        <dbReference type="ChEBI" id="CHEBI:60487"/>
        <dbReference type="ChEBI" id="CHEBI:60493"/>
        <dbReference type="EC" id="2.7.8.26"/>
    </reaction>
</comment>
<keyword evidence="8 19" id="KW-0169">Cobalamin biosynthesis</keyword>
<evidence type="ECO:0000256" key="1">
    <source>
        <dbReference type="ARBA" id="ARBA00001946"/>
    </source>
</evidence>
<proteinExistence type="inferred from homology"/>
<comment type="similarity">
    <text evidence="4 19">Belongs to the CobS family.</text>
</comment>
<accession>A0ABP9MTH5</accession>
<feature type="transmembrane region" description="Helical" evidence="19">
    <location>
        <begin position="230"/>
        <end position="251"/>
    </location>
</feature>
<evidence type="ECO:0000256" key="2">
    <source>
        <dbReference type="ARBA" id="ARBA00004651"/>
    </source>
</evidence>
<evidence type="ECO:0000256" key="14">
    <source>
        <dbReference type="ARBA" id="ARBA00025228"/>
    </source>
</evidence>
<evidence type="ECO:0000313" key="20">
    <source>
        <dbReference type="EMBL" id="GAA5100250.1"/>
    </source>
</evidence>
<evidence type="ECO:0000256" key="7">
    <source>
        <dbReference type="ARBA" id="ARBA00022475"/>
    </source>
</evidence>
<reference evidence="21" key="1">
    <citation type="journal article" date="2019" name="Int. J. Syst. Evol. Microbiol.">
        <title>The Global Catalogue of Microorganisms (GCM) 10K type strain sequencing project: providing services to taxonomists for standard genome sequencing and annotation.</title>
        <authorList>
            <consortium name="The Broad Institute Genomics Platform"/>
            <consortium name="The Broad Institute Genome Sequencing Center for Infectious Disease"/>
            <person name="Wu L."/>
            <person name="Ma J."/>
        </authorList>
    </citation>
    <scope>NUCLEOTIDE SEQUENCE [LARGE SCALE GENOMIC DNA]</scope>
    <source>
        <strain evidence="21">JCM 18424</strain>
    </source>
</reference>
<dbReference type="Proteomes" id="UP001500631">
    <property type="component" value="Unassembled WGS sequence"/>
</dbReference>
<evidence type="ECO:0000256" key="6">
    <source>
        <dbReference type="ARBA" id="ARBA00015850"/>
    </source>
</evidence>
<evidence type="ECO:0000256" key="19">
    <source>
        <dbReference type="HAMAP-Rule" id="MF_00719"/>
    </source>
</evidence>
<feature type="transmembrane region" description="Helical" evidence="19">
    <location>
        <begin position="105"/>
        <end position="125"/>
    </location>
</feature>
<comment type="subcellular location">
    <subcellularLocation>
        <location evidence="2 19">Cell membrane</location>
        <topology evidence="2 19">Multi-pass membrane protein</topology>
    </subcellularLocation>
</comment>
<dbReference type="EMBL" id="BAABKE010000004">
    <property type="protein sequence ID" value="GAA5100250.1"/>
    <property type="molecule type" value="Genomic_DNA"/>
</dbReference>
<evidence type="ECO:0000256" key="5">
    <source>
        <dbReference type="ARBA" id="ARBA00013200"/>
    </source>
</evidence>
<evidence type="ECO:0000256" key="18">
    <source>
        <dbReference type="ARBA" id="ARBA00049504"/>
    </source>
</evidence>
<keyword evidence="13 19" id="KW-0472">Membrane</keyword>
<dbReference type="PANTHER" id="PTHR34148:SF1">
    <property type="entry name" value="ADENOSYLCOBINAMIDE-GDP RIBAZOLETRANSFERASE"/>
    <property type="match status" value="1"/>
</dbReference>
<sequence length="252" mass="28704">MMFITALIFFTRLPLWRWFSVPSQNFQRVIYYWPFIGWITSGLMISTLLITNNFLPLSITIVLTMISRVILTGALHEDGLGDFLDGFGGGHSKEKILAIMKDSHAGIYAILGLILYFLLTYNIMLSIEYHLLIIFIFITDPFCKMISSLITIRLPYARTIDTSKIQAIYSQPSIKDISATLFFGLLPLFAALWFSLSFWYILAIITPILLFFILTQWMNNKIQGYTGDCAGALFLLLELSMLLTLTAIHTVL</sequence>
<keyword evidence="21" id="KW-1185">Reference proteome</keyword>
<evidence type="ECO:0000256" key="17">
    <source>
        <dbReference type="ARBA" id="ARBA00048623"/>
    </source>
</evidence>
<feature type="transmembrane region" description="Helical" evidence="19">
    <location>
        <begin position="200"/>
        <end position="218"/>
    </location>
</feature>
<evidence type="ECO:0000313" key="21">
    <source>
        <dbReference type="Proteomes" id="UP001500631"/>
    </source>
</evidence>
<evidence type="ECO:0000256" key="8">
    <source>
        <dbReference type="ARBA" id="ARBA00022573"/>
    </source>
</evidence>
<comment type="catalytic activity">
    <reaction evidence="17 19">
        <text>alpha-ribazole + adenosylcob(III)inamide-GDP = adenosylcob(III)alamin + GMP + H(+)</text>
        <dbReference type="Rhea" id="RHEA:16049"/>
        <dbReference type="ChEBI" id="CHEBI:10329"/>
        <dbReference type="ChEBI" id="CHEBI:15378"/>
        <dbReference type="ChEBI" id="CHEBI:18408"/>
        <dbReference type="ChEBI" id="CHEBI:58115"/>
        <dbReference type="ChEBI" id="CHEBI:60487"/>
        <dbReference type="EC" id="2.7.8.26"/>
    </reaction>
</comment>
<evidence type="ECO:0000256" key="11">
    <source>
        <dbReference type="ARBA" id="ARBA00022842"/>
    </source>
</evidence>
<dbReference type="RefSeq" id="WP_077925557.1">
    <property type="nucleotide sequence ID" value="NZ_BAABKE010000004.1"/>
</dbReference>
<comment type="function">
    <text evidence="14 19">Joins adenosylcobinamide-GDP and alpha-ribazole to generate adenosylcobalamin (Ado-cobalamin). Also synthesizes adenosylcobalamin 5'-phosphate from adenosylcobinamide-GDP and alpha-ribazole 5'-phosphate.</text>
</comment>
<comment type="cofactor">
    <cofactor evidence="1 19">
        <name>Mg(2+)</name>
        <dbReference type="ChEBI" id="CHEBI:18420"/>
    </cofactor>
</comment>
<organism evidence="20 21">
    <name type="scientific">Wohlfahrtiimonas larvae</name>
    <dbReference type="NCBI Taxonomy" id="1157986"/>
    <lineage>
        <taxon>Bacteria</taxon>
        <taxon>Pseudomonadati</taxon>
        <taxon>Pseudomonadota</taxon>
        <taxon>Gammaproteobacteria</taxon>
        <taxon>Cardiobacteriales</taxon>
        <taxon>Ignatzschineriaceae</taxon>
        <taxon>Wohlfahrtiimonas</taxon>
    </lineage>
</organism>
<comment type="caution">
    <text evidence="20">The sequence shown here is derived from an EMBL/GenBank/DDBJ whole genome shotgun (WGS) entry which is preliminary data.</text>
</comment>
<keyword evidence="11 19" id="KW-0460">Magnesium</keyword>
<dbReference type="EC" id="2.7.8.26" evidence="5 19"/>
<gene>
    <name evidence="19" type="primary">cobS</name>
    <name evidence="20" type="ORF">GCM10023338_14760</name>
</gene>
<keyword evidence="7 19" id="KW-1003">Cell membrane</keyword>
<dbReference type="InterPro" id="IPR003805">
    <property type="entry name" value="CobS"/>
</dbReference>
<keyword evidence="9 19" id="KW-0808">Transferase</keyword>
<evidence type="ECO:0000256" key="15">
    <source>
        <dbReference type="ARBA" id="ARBA00032605"/>
    </source>
</evidence>
<keyword evidence="12 19" id="KW-1133">Transmembrane helix</keyword>
<evidence type="ECO:0000256" key="3">
    <source>
        <dbReference type="ARBA" id="ARBA00004663"/>
    </source>
</evidence>
<evidence type="ECO:0000256" key="16">
    <source>
        <dbReference type="ARBA" id="ARBA00032853"/>
    </source>
</evidence>
<dbReference type="Pfam" id="PF02654">
    <property type="entry name" value="CobS"/>
    <property type="match status" value="1"/>
</dbReference>
<feature type="transmembrane region" description="Helical" evidence="19">
    <location>
        <begin position="30"/>
        <end position="50"/>
    </location>
</feature>
<evidence type="ECO:0000256" key="13">
    <source>
        <dbReference type="ARBA" id="ARBA00023136"/>
    </source>
</evidence>
<protein>
    <recommendedName>
        <fullName evidence="6 19">Adenosylcobinamide-GDP ribazoletransferase</fullName>
        <ecNumber evidence="5 19">2.7.8.26</ecNumber>
    </recommendedName>
    <alternativeName>
        <fullName evidence="16 19">Cobalamin synthase</fullName>
    </alternativeName>
    <alternativeName>
        <fullName evidence="15 19">Cobalamin-5'-phosphate synthase</fullName>
    </alternativeName>
</protein>
<dbReference type="PANTHER" id="PTHR34148">
    <property type="entry name" value="ADENOSYLCOBINAMIDE-GDP RIBAZOLETRANSFERASE"/>
    <property type="match status" value="1"/>
</dbReference>
<dbReference type="HAMAP" id="MF_00719">
    <property type="entry name" value="CobS"/>
    <property type="match status" value="1"/>
</dbReference>